<proteinExistence type="predicted"/>
<dbReference type="Proteomes" id="UP000778578">
    <property type="component" value="Unassembled WGS sequence"/>
</dbReference>
<evidence type="ECO:0000256" key="1">
    <source>
        <dbReference type="SAM" id="MobiDB-lite"/>
    </source>
</evidence>
<evidence type="ECO:0008006" key="4">
    <source>
        <dbReference type="Google" id="ProtNLM"/>
    </source>
</evidence>
<dbReference type="Gene3D" id="2.60.40.3230">
    <property type="match status" value="1"/>
</dbReference>
<evidence type="ECO:0000313" key="2">
    <source>
        <dbReference type="EMBL" id="MBY8878357.1"/>
    </source>
</evidence>
<feature type="compositionally biased region" description="Low complexity" evidence="1">
    <location>
        <begin position="38"/>
        <end position="47"/>
    </location>
</feature>
<dbReference type="EMBL" id="JAINZZ010000010">
    <property type="protein sequence ID" value="MBY8878357.1"/>
    <property type="molecule type" value="Genomic_DNA"/>
</dbReference>
<dbReference type="RefSeq" id="WP_222962488.1">
    <property type="nucleotide sequence ID" value="NZ_JAINZZ010000010.1"/>
</dbReference>
<dbReference type="InterPro" id="IPR038483">
    <property type="entry name" value="YcfL-like_sf"/>
</dbReference>
<feature type="region of interest" description="Disordered" evidence="1">
    <location>
        <begin position="38"/>
        <end position="63"/>
    </location>
</feature>
<keyword evidence="3" id="KW-1185">Reference proteome</keyword>
<comment type="caution">
    <text evidence="2">The sequence shown here is derived from an EMBL/GenBank/DDBJ whole genome shotgun (WGS) entry which is preliminary data.</text>
</comment>
<organism evidence="2 3">
    <name type="scientific">Actinacidiphila acidipaludis</name>
    <dbReference type="NCBI Taxonomy" id="2873382"/>
    <lineage>
        <taxon>Bacteria</taxon>
        <taxon>Bacillati</taxon>
        <taxon>Actinomycetota</taxon>
        <taxon>Actinomycetes</taxon>
        <taxon>Kitasatosporales</taxon>
        <taxon>Streptomycetaceae</taxon>
        <taxon>Actinacidiphila</taxon>
    </lineage>
</organism>
<reference evidence="2 3" key="1">
    <citation type="submission" date="2021-08" db="EMBL/GenBank/DDBJ databases">
        <title>WGS of actinomycetes from Thailand.</title>
        <authorList>
            <person name="Thawai C."/>
        </authorList>
    </citation>
    <scope>NUCLEOTIDE SEQUENCE [LARGE SCALE GENOMIC DNA]</scope>
    <source>
        <strain evidence="2 3">PLK6-54</strain>
    </source>
</reference>
<gene>
    <name evidence="2" type="ORF">K7862_12030</name>
</gene>
<protein>
    <recommendedName>
        <fullName evidence="4">Lipoprotein</fullName>
    </recommendedName>
</protein>
<accession>A0ABS7Q8K6</accession>
<evidence type="ECO:0000313" key="3">
    <source>
        <dbReference type="Proteomes" id="UP000778578"/>
    </source>
</evidence>
<sequence length="213" mass="20524">MSRSSAPAGTSTRLRTVTAAALVAFTAGGFAALTACGSSGSDSGGSTTPPPPASANLTGGLPSDLESLASEAASAASSAASEASEAASSAGAAASSFAASVEARATADEAAAKAALAGVHGKGNATQDVQLSGLPKKETGGLHAVVVTITNHGSSTASFAVKVEFADSDGKVVDSTVVGAKDVGAGKQATPVAFSIKDVDKPLFPRVAQAQRY</sequence>
<name>A0ABS7Q8K6_9ACTN</name>